<protein>
    <submittedName>
        <fullName evidence="1">Uncharacterized protein</fullName>
    </submittedName>
</protein>
<dbReference type="EMBL" id="LR797821">
    <property type="protein sequence ID" value="CAB4241313.1"/>
    <property type="molecule type" value="Genomic_DNA"/>
</dbReference>
<organism evidence="1">
    <name type="scientific">uncultured Caudovirales phage</name>
    <dbReference type="NCBI Taxonomy" id="2100421"/>
    <lineage>
        <taxon>Viruses</taxon>
        <taxon>Duplodnaviria</taxon>
        <taxon>Heunggongvirae</taxon>
        <taxon>Uroviricota</taxon>
        <taxon>Caudoviricetes</taxon>
        <taxon>Peduoviridae</taxon>
        <taxon>Maltschvirus</taxon>
        <taxon>Maltschvirus maltsch</taxon>
    </lineage>
</organism>
<sequence>MAQCAGNGNNMRADQLLTPGVLTNGLAIRNEVAQAISQIQIVAARTPGGKVQSANTLAAFLLDAASKLTALKVV</sequence>
<reference evidence="1" key="1">
    <citation type="submission" date="2020-05" db="EMBL/GenBank/DDBJ databases">
        <authorList>
            <person name="Chiriac C."/>
            <person name="Salcher M."/>
            <person name="Ghai R."/>
            <person name="Kavagutti S V."/>
        </authorList>
    </citation>
    <scope>NUCLEOTIDE SEQUENCE</scope>
</reference>
<evidence type="ECO:0000313" key="1">
    <source>
        <dbReference type="EMBL" id="CAB4241313.1"/>
    </source>
</evidence>
<accession>A0A6J5T9A0</accession>
<name>A0A6J5T9A0_9CAUD</name>
<gene>
    <name evidence="1" type="ORF">UFOVP60_12</name>
</gene>
<proteinExistence type="predicted"/>